<organism evidence="2 3">
    <name type="scientific">Labrys miyagiensis</name>
    <dbReference type="NCBI Taxonomy" id="346912"/>
    <lineage>
        <taxon>Bacteria</taxon>
        <taxon>Pseudomonadati</taxon>
        <taxon>Pseudomonadota</taxon>
        <taxon>Alphaproteobacteria</taxon>
        <taxon>Hyphomicrobiales</taxon>
        <taxon>Xanthobacteraceae</taxon>
        <taxon>Labrys</taxon>
    </lineage>
</organism>
<evidence type="ECO:0000313" key="3">
    <source>
        <dbReference type="Proteomes" id="UP001156882"/>
    </source>
</evidence>
<dbReference type="PROSITE" id="PS50404">
    <property type="entry name" value="GST_NTER"/>
    <property type="match status" value="1"/>
</dbReference>
<dbReference type="PANTHER" id="PTHR43968">
    <property type="match status" value="1"/>
</dbReference>
<reference evidence="3" key="1">
    <citation type="journal article" date="2019" name="Int. J. Syst. Evol. Microbiol.">
        <title>The Global Catalogue of Microorganisms (GCM) 10K type strain sequencing project: providing services to taxonomists for standard genome sequencing and annotation.</title>
        <authorList>
            <consortium name="The Broad Institute Genomics Platform"/>
            <consortium name="The Broad Institute Genome Sequencing Center for Infectious Disease"/>
            <person name="Wu L."/>
            <person name="Ma J."/>
        </authorList>
    </citation>
    <scope>NUCLEOTIDE SEQUENCE [LARGE SCALE GENOMIC DNA]</scope>
    <source>
        <strain evidence="3">NBRC 101365</strain>
    </source>
</reference>
<dbReference type="InterPro" id="IPR040079">
    <property type="entry name" value="Glutathione_S-Trfase"/>
</dbReference>
<sequence length="206" mass="23152">MSITLFGTPESVYVRIIKLILKIKKLDHVFVMADVFEDRGLPADYPARHPFRRIPSIEIDGVSLYETDAIAHYLDAVFPHPALIPSDPLEAARMRQIMRVVDAYAYRALVWDIYVPQWWREGREPGPEALAAGLHVLLALEALMTPAFRASPPTLGWCYLAAVLAMTDSVIPGAGLIDQVPALRAWWNEIREGPLMIATRSDESLY</sequence>
<dbReference type="InterPro" id="IPR050983">
    <property type="entry name" value="GST_Omega/HSP26"/>
</dbReference>
<evidence type="ECO:0000313" key="2">
    <source>
        <dbReference type="EMBL" id="GLS24076.1"/>
    </source>
</evidence>
<dbReference type="PANTHER" id="PTHR43968:SF6">
    <property type="entry name" value="GLUTATHIONE S-TRANSFERASE OMEGA"/>
    <property type="match status" value="1"/>
</dbReference>
<dbReference type="RefSeq" id="WP_284316998.1">
    <property type="nucleotide sequence ID" value="NZ_BSPC01000096.1"/>
</dbReference>
<dbReference type="Pfam" id="PF13417">
    <property type="entry name" value="GST_N_3"/>
    <property type="match status" value="1"/>
</dbReference>
<comment type="caution">
    <text evidence="2">The sequence shown here is derived from an EMBL/GenBank/DDBJ whole genome shotgun (WGS) entry which is preliminary data.</text>
</comment>
<accession>A0ABQ6CUR3</accession>
<dbReference type="InterPro" id="IPR004045">
    <property type="entry name" value="Glutathione_S-Trfase_N"/>
</dbReference>
<feature type="domain" description="GST N-terminal" evidence="1">
    <location>
        <begin position="1"/>
        <end position="82"/>
    </location>
</feature>
<name>A0ABQ6CUR3_9HYPH</name>
<dbReference type="SUPFAM" id="SSF47616">
    <property type="entry name" value="GST C-terminal domain-like"/>
    <property type="match status" value="1"/>
</dbReference>
<dbReference type="CDD" id="cd00299">
    <property type="entry name" value="GST_C_family"/>
    <property type="match status" value="1"/>
</dbReference>
<dbReference type="Proteomes" id="UP001156882">
    <property type="component" value="Unassembled WGS sequence"/>
</dbReference>
<keyword evidence="3" id="KW-1185">Reference proteome</keyword>
<dbReference type="SUPFAM" id="SSF52833">
    <property type="entry name" value="Thioredoxin-like"/>
    <property type="match status" value="1"/>
</dbReference>
<dbReference type="Gene3D" id="3.40.30.10">
    <property type="entry name" value="Glutaredoxin"/>
    <property type="match status" value="1"/>
</dbReference>
<dbReference type="Gene3D" id="1.20.1050.10">
    <property type="match status" value="1"/>
</dbReference>
<dbReference type="InterPro" id="IPR036282">
    <property type="entry name" value="Glutathione-S-Trfase_C_sf"/>
</dbReference>
<gene>
    <name evidence="2" type="ORF">GCM10007874_70970</name>
</gene>
<dbReference type="SFLD" id="SFLDS00019">
    <property type="entry name" value="Glutathione_Transferase_(cytos"/>
    <property type="match status" value="1"/>
</dbReference>
<protein>
    <submittedName>
        <fullName evidence="2">Glutathione S-transferase</fullName>
    </submittedName>
</protein>
<dbReference type="InterPro" id="IPR036249">
    <property type="entry name" value="Thioredoxin-like_sf"/>
</dbReference>
<evidence type="ECO:0000259" key="1">
    <source>
        <dbReference type="PROSITE" id="PS50404"/>
    </source>
</evidence>
<proteinExistence type="predicted"/>
<dbReference type="EMBL" id="BSPC01000096">
    <property type="protein sequence ID" value="GLS24076.1"/>
    <property type="molecule type" value="Genomic_DNA"/>
</dbReference>